<dbReference type="InterPro" id="IPR011576">
    <property type="entry name" value="Pyridox_Oxase_N"/>
</dbReference>
<organism evidence="6 7">
    <name type="scientific">Flavimobilis marinus</name>
    <dbReference type="NCBI Taxonomy" id="285351"/>
    <lineage>
        <taxon>Bacteria</taxon>
        <taxon>Bacillati</taxon>
        <taxon>Actinomycetota</taxon>
        <taxon>Actinomycetes</taxon>
        <taxon>Micrococcales</taxon>
        <taxon>Jonesiaceae</taxon>
        <taxon>Flavimobilis</taxon>
    </lineage>
</organism>
<feature type="binding site" evidence="4">
    <location>
        <position position="90"/>
    </location>
    <ligand>
        <name>FMN</name>
        <dbReference type="ChEBI" id="CHEBI:58210"/>
    </ligand>
</feature>
<comment type="cofactor">
    <cofactor evidence="4">
        <name>FMN</name>
        <dbReference type="ChEBI" id="CHEBI:58210"/>
    </cofactor>
    <text evidence="4">Binds 1 FMN per subunit.</text>
</comment>
<evidence type="ECO:0000259" key="5">
    <source>
        <dbReference type="Pfam" id="PF01243"/>
    </source>
</evidence>
<protein>
    <submittedName>
        <fullName evidence="6">Pyridoxamine 5'-phosphate oxidase</fullName>
    </submittedName>
</protein>
<dbReference type="PANTHER" id="PTHR10851">
    <property type="entry name" value="PYRIDOXINE-5-PHOSPHATE OXIDASE"/>
    <property type="match status" value="1"/>
</dbReference>
<reference evidence="7" key="1">
    <citation type="submission" date="2016-10" db="EMBL/GenBank/DDBJ databases">
        <authorList>
            <person name="Varghese N."/>
            <person name="Submissions S."/>
        </authorList>
    </citation>
    <scope>NUCLEOTIDE SEQUENCE [LARGE SCALE GENOMIC DNA]</scope>
    <source>
        <strain evidence="7">DSM 19083</strain>
    </source>
</reference>
<sequence length="218" mass="23357">MAPTLRETLRALPVLPRDGLPVLDPDAAPPTPHALFRRWLTEAIHAEVPAPHAATLATADDAGNPSARVLILKDVDDAGWWFATRRSSPKASELAATGAAAMTFFWPSLGRQVRVAGPVTAADPTVSAADFRARSDFSRAGAMTGPPTTAVASVDVVREELAAALVQVRADPDLVSADWGAYVLQPRYVEMWQAADGGSVRLRYTQEGATWRRAILRP</sequence>
<dbReference type="SUPFAM" id="SSF50475">
    <property type="entry name" value="FMN-binding split barrel"/>
    <property type="match status" value="1"/>
</dbReference>
<feature type="binding site" evidence="4">
    <location>
        <position position="201"/>
    </location>
    <ligand>
        <name>FMN</name>
        <dbReference type="ChEBI" id="CHEBI:58210"/>
    </ligand>
</feature>
<feature type="domain" description="Pyridoxamine 5'-phosphate oxidase N-terminal" evidence="5">
    <location>
        <begin position="40"/>
        <end position="150"/>
    </location>
</feature>
<dbReference type="Gene3D" id="2.30.110.10">
    <property type="entry name" value="Electron Transport, Fmn-binding Protein, Chain A"/>
    <property type="match status" value="1"/>
</dbReference>
<gene>
    <name evidence="6" type="ORF">SAMN04488035_2538</name>
</gene>
<evidence type="ECO:0000256" key="4">
    <source>
        <dbReference type="PIRSR" id="PIRSR000190-2"/>
    </source>
</evidence>
<dbReference type="AlphaFoldDB" id="A0A1I2HVJ6"/>
<evidence type="ECO:0000313" key="6">
    <source>
        <dbReference type="EMBL" id="SFF33433.1"/>
    </source>
</evidence>
<dbReference type="Proteomes" id="UP000198520">
    <property type="component" value="Unassembled WGS sequence"/>
</dbReference>
<proteinExistence type="predicted"/>
<dbReference type="GO" id="GO:0008615">
    <property type="term" value="P:pyridoxine biosynthetic process"/>
    <property type="evidence" value="ECO:0007669"/>
    <property type="project" value="InterPro"/>
</dbReference>
<name>A0A1I2HVJ6_9MICO</name>
<dbReference type="GO" id="GO:0010181">
    <property type="term" value="F:FMN binding"/>
    <property type="evidence" value="ECO:0007669"/>
    <property type="project" value="InterPro"/>
</dbReference>
<dbReference type="PANTHER" id="PTHR10851:SF0">
    <property type="entry name" value="PYRIDOXINE-5'-PHOSPHATE OXIDASE"/>
    <property type="match status" value="1"/>
</dbReference>
<keyword evidence="2 4" id="KW-0288">FMN</keyword>
<dbReference type="EMBL" id="FONZ01000005">
    <property type="protein sequence ID" value="SFF33433.1"/>
    <property type="molecule type" value="Genomic_DNA"/>
</dbReference>
<keyword evidence="1" id="KW-0285">Flavoprotein</keyword>
<dbReference type="NCBIfam" id="NF004231">
    <property type="entry name" value="PRK05679.1"/>
    <property type="match status" value="1"/>
</dbReference>
<dbReference type="RefSeq" id="WP_093379437.1">
    <property type="nucleotide sequence ID" value="NZ_BNAN01000001.1"/>
</dbReference>
<dbReference type="GO" id="GO:0004733">
    <property type="term" value="F:pyridoxamine phosphate oxidase activity"/>
    <property type="evidence" value="ECO:0007669"/>
    <property type="project" value="InterPro"/>
</dbReference>
<feature type="binding site" evidence="4">
    <location>
        <position position="112"/>
    </location>
    <ligand>
        <name>FMN</name>
        <dbReference type="ChEBI" id="CHEBI:58210"/>
    </ligand>
</feature>
<dbReference type="STRING" id="285351.SAMN04488035_2538"/>
<accession>A0A1I2HVJ6</accession>
<feature type="binding site" evidence="4">
    <location>
        <position position="192"/>
    </location>
    <ligand>
        <name>FMN</name>
        <dbReference type="ChEBI" id="CHEBI:58210"/>
    </ligand>
</feature>
<keyword evidence="3" id="KW-0560">Oxidoreductase</keyword>
<dbReference type="Pfam" id="PF01243">
    <property type="entry name" value="PNPOx_N"/>
    <property type="match status" value="1"/>
</dbReference>
<dbReference type="InterPro" id="IPR012349">
    <property type="entry name" value="Split_barrel_FMN-bd"/>
</dbReference>
<dbReference type="InterPro" id="IPR000659">
    <property type="entry name" value="Pyridox_Oxase"/>
</dbReference>
<keyword evidence="7" id="KW-1185">Reference proteome</keyword>
<dbReference type="OrthoDB" id="9780392at2"/>
<evidence type="ECO:0000256" key="2">
    <source>
        <dbReference type="ARBA" id="ARBA00022643"/>
    </source>
</evidence>
<feature type="binding site" evidence="4">
    <location>
        <begin position="68"/>
        <end position="73"/>
    </location>
    <ligand>
        <name>FMN</name>
        <dbReference type="ChEBI" id="CHEBI:58210"/>
    </ligand>
</feature>
<evidence type="ECO:0000256" key="3">
    <source>
        <dbReference type="ARBA" id="ARBA00023002"/>
    </source>
</evidence>
<dbReference type="PIRSF" id="PIRSF000190">
    <property type="entry name" value="Pyd_amn-ph_oxd"/>
    <property type="match status" value="1"/>
</dbReference>
<evidence type="ECO:0000256" key="1">
    <source>
        <dbReference type="ARBA" id="ARBA00022630"/>
    </source>
</evidence>
<evidence type="ECO:0000313" key="7">
    <source>
        <dbReference type="Proteomes" id="UP000198520"/>
    </source>
</evidence>